<dbReference type="EMBL" id="CP119894">
    <property type="protein sequence ID" value="WFD26879.1"/>
    <property type="molecule type" value="Genomic_DNA"/>
</dbReference>
<keyword evidence="3 5" id="KW-1133">Transmembrane helix</keyword>
<dbReference type="SUPFAM" id="SSF103473">
    <property type="entry name" value="MFS general substrate transporter"/>
    <property type="match status" value="1"/>
</dbReference>
<evidence type="ECO:0000256" key="4">
    <source>
        <dbReference type="ARBA" id="ARBA00023136"/>
    </source>
</evidence>
<evidence type="ECO:0000256" key="3">
    <source>
        <dbReference type="ARBA" id="ARBA00022989"/>
    </source>
</evidence>
<dbReference type="Proteomes" id="UP001213623">
    <property type="component" value="Chromosome 3"/>
</dbReference>
<feature type="transmembrane region" description="Helical" evidence="5">
    <location>
        <begin position="95"/>
        <end position="114"/>
    </location>
</feature>
<organism evidence="6 7">
    <name type="scientific">Malassezia nana</name>
    <dbReference type="NCBI Taxonomy" id="180528"/>
    <lineage>
        <taxon>Eukaryota</taxon>
        <taxon>Fungi</taxon>
        <taxon>Dikarya</taxon>
        <taxon>Basidiomycota</taxon>
        <taxon>Ustilaginomycotina</taxon>
        <taxon>Malasseziomycetes</taxon>
        <taxon>Malasseziales</taxon>
        <taxon>Malasseziaceae</taxon>
        <taxon>Malassezia</taxon>
    </lineage>
</organism>
<evidence type="ECO:0000313" key="6">
    <source>
        <dbReference type="EMBL" id="WFD26879.1"/>
    </source>
</evidence>
<dbReference type="Gene3D" id="1.20.1250.20">
    <property type="entry name" value="MFS general substrate transporter like domains"/>
    <property type="match status" value="1"/>
</dbReference>
<dbReference type="GO" id="GO:0016020">
    <property type="term" value="C:membrane"/>
    <property type="evidence" value="ECO:0007669"/>
    <property type="project" value="UniProtKB-SubCell"/>
</dbReference>
<feature type="transmembrane region" description="Helical" evidence="5">
    <location>
        <begin position="126"/>
        <end position="147"/>
    </location>
</feature>
<sequence>MHEEERPLLSPTGHTPRHRVWRWLRTWSDKVMVAWPTLSLLVLPHTLGLMQAVQIPAEVDAIRSLSCAHYYALHPVPSGKPVCLDPAVERHFSQIATVVTFSVVLANFLSMLLYGRLFRHQWRSWMAIAGLSGCAIARIPFLVLPMYQFPHFVPDTVRTFSPHVMLAIYWGCSVLGGLSGANEIVSLTVESLLVDSTSPHERSHLFRLVQVAQLLGASIGPPLGSVATQWMPFAHNRCIGYRTCQPTHDGQDGRKAAPLFNNAPYWLSLGFVLLCLGWTLVAVDFRRTSQSNSASPDEAHSQTQQQPALRYRWLGAFQRLVPVRVGHWSYDTRIAKLAAADMCVALSTEGPVVLILVLGYAFHWDRNLLSLGLGVTNALKLVTMAALLPLSLHAATRLIARPNEIKSLSYDQLHMCMDLSDEEMSREPDEVASDPQQAHLLRPISHAQRIMARLWRAQVDLDVSRLSFFINVLSWLVIALSLEWKSQALVIAGALLLTSGSGAQALLRSAASTMSDRIIEQQDKKAPSLTDTTNDIHPLPRGSDSYLVIVSTLLLPCLLLGLALRNYIYTNTVATHPGTFFAWMAIVNAAALLLLCLVRPVTS</sequence>
<keyword evidence="4 5" id="KW-0472">Membrane</keyword>
<dbReference type="GO" id="GO:0022857">
    <property type="term" value="F:transmembrane transporter activity"/>
    <property type="evidence" value="ECO:0007669"/>
    <property type="project" value="TreeGrafter"/>
</dbReference>
<dbReference type="PANTHER" id="PTHR23507:SF1">
    <property type="entry name" value="FI18259P1-RELATED"/>
    <property type="match status" value="1"/>
</dbReference>
<feature type="transmembrane region" description="Helical" evidence="5">
    <location>
        <begin position="580"/>
        <end position="598"/>
    </location>
</feature>
<keyword evidence="2 5" id="KW-0812">Transmembrane</keyword>
<dbReference type="PANTHER" id="PTHR23507">
    <property type="entry name" value="ZGC:174356"/>
    <property type="match status" value="1"/>
</dbReference>
<reference evidence="6" key="1">
    <citation type="submission" date="2023-03" db="EMBL/GenBank/DDBJ databases">
        <title>Mating type loci evolution in Malassezia.</title>
        <authorList>
            <person name="Coelho M.A."/>
        </authorList>
    </citation>
    <scope>NUCLEOTIDE SEQUENCE</scope>
    <source>
        <strain evidence="6">CBS 9557</strain>
    </source>
</reference>
<name>A0AAF0ELR9_9BASI</name>
<protein>
    <submittedName>
        <fullName evidence="6">Uncharacterized protein</fullName>
    </submittedName>
</protein>
<dbReference type="InterPro" id="IPR036259">
    <property type="entry name" value="MFS_trans_sf"/>
</dbReference>
<keyword evidence="7" id="KW-1185">Reference proteome</keyword>
<accession>A0AAF0ELR9</accession>
<evidence type="ECO:0000256" key="2">
    <source>
        <dbReference type="ARBA" id="ARBA00022692"/>
    </source>
</evidence>
<evidence type="ECO:0000313" key="7">
    <source>
        <dbReference type="Proteomes" id="UP001213623"/>
    </source>
</evidence>
<evidence type="ECO:0000256" key="5">
    <source>
        <dbReference type="SAM" id="Phobius"/>
    </source>
</evidence>
<proteinExistence type="predicted"/>
<feature type="transmembrane region" description="Helical" evidence="5">
    <location>
        <begin position="263"/>
        <end position="283"/>
    </location>
</feature>
<evidence type="ECO:0000256" key="1">
    <source>
        <dbReference type="ARBA" id="ARBA00004141"/>
    </source>
</evidence>
<comment type="subcellular location">
    <subcellularLocation>
        <location evidence="1">Membrane</location>
        <topology evidence="1">Multi-pass membrane protein</topology>
    </subcellularLocation>
</comment>
<gene>
    <name evidence="6" type="ORF">MNAN1_001868</name>
</gene>
<feature type="transmembrane region" description="Helical" evidence="5">
    <location>
        <begin position="337"/>
        <end position="361"/>
    </location>
</feature>
<dbReference type="AlphaFoldDB" id="A0AAF0ELR9"/>
<feature type="transmembrane region" description="Helical" evidence="5">
    <location>
        <begin position="546"/>
        <end position="568"/>
    </location>
</feature>